<dbReference type="EMBL" id="CP059833">
    <property type="protein sequence ID" value="QMV85032.1"/>
    <property type="molecule type" value="Genomic_DNA"/>
</dbReference>
<feature type="transmembrane region" description="Helical" evidence="1">
    <location>
        <begin position="20"/>
        <end position="39"/>
    </location>
</feature>
<keyword evidence="1" id="KW-1133">Transmembrane helix</keyword>
<accession>A0A7G5FEJ1</accession>
<keyword evidence="3" id="KW-1185">Reference proteome</keyword>
<evidence type="ECO:0000313" key="3">
    <source>
        <dbReference type="Proteomes" id="UP000515570"/>
    </source>
</evidence>
<dbReference type="AlphaFoldDB" id="A0A7G5FEJ1"/>
<feature type="transmembrane region" description="Helical" evidence="1">
    <location>
        <begin position="51"/>
        <end position="72"/>
    </location>
</feature>
<gene>
    <name evidence="2" type="ORF">HW450_11970</name>
</gene>
<proteinExistence type="predicted"/>
<protein>
    <submittedName>
        <fullName evidence="2">Uncharacterized protein</fullName>
    </submittedName>
</protein>
<feature type="transmembrane region" description="Helical" evidence="1">
    <location>
        <begin position="137"/>
        <end position="156"/>
    </location>
</feature>
<organism evidence="2 3">
    <name type="scientific">Corynebacterium hindlerae</name>
    <dbReference type="NCBI Taxonomy" id="699041"/>
    <lineage>
        <taxon>Bacteria</taxon>
        <taxon>Bacillati</taxon>
        <taxon>Actinomycetota</taxon>
        <taxon>Actinomycetes</taxon>
        <taxon>Mycobacteriales</taxon>
        <taxon>Corynebacteriaceae</taxon>
        <taxon>Corynebacterium</taxon>
    </lineage>
</organism>
<feature type="transmembrane region" description="Helical" evidence="1">
    <location>
        <begin position="104"/>
        <end position="130"/>
    </location>
</feature>
<evidence type="ECO:0000313" key="2">
    <source>
        <dbReference type="EMBL" id="QMV85032.1"/>
    </source>
</evidence>
<keyword evidence="1" id="KW-0472">Membrane</keyword>
<feature type="transmembrane region" description="Helical" evidence="1">
    <location>
        <begin position="168"/>
        <end position="186"/>
    </location>
</feature>
<dbReference type="RefSeq" id="WP_182385839.1">
    <property type="nucleotide sequence ID" value="NZ_CP059833.1"/>
</dbReference>
<name>A0A7G5FEJ1_9CORY</name>
<evidence type="ECO:0000256" key="1">
    <source>
        <dbReference type="SAM" id="Phobius"/>
    </source>
</evidence>
<feature type="transmembrane region" description="Helical" evidence="1">
    <location>
        <begin position="79"/>
        <end position="98"/>
    </location>
</feature>
<reference evidence="2 3" key="1">
    <citation type="submission" date="2020-07" db="EMBL/GenBank/DDBJ databases">
        <title>non toxigenic Corynebacterium sp. nov from a clinical source.</title>
        <authorList>
            <person name="Bernier A.-M."/>
            <person name="Bernard K."/>
        </authorList>
    </citation>
    <scope>NUCLEOTIDE SEQUENCE [LARGE SCALE GENOMIC DNA]</scope>
    <source>
        <strain evidence="3">NML 93-0612</strain>
    </source>
</reference>
<sequence length="200" mass="21757">MNERSLGTAYDCLDQGRAMLFCAGGWVVYLILVSVADIINPGSIFSALTRFGSTTVFICAVLAFPSSMPAFLKVPTRITVGFALIGSAVLLSGVFNLMEHIPNIGQFTASFLFAQLLYAGGLFALSYCFLQHPLFPSWIAIALAIDATFWVAYYIITSQTGWNLFLEVLAWGPSMVVESCIAFYLAKVGLQLQKAPKTIL</sequence>
<keyword evidence="1" id="KW-0812">Transmembrane</keyword>
<dbReference type="Proteomes" id="UP000515570">
    <property type="component" value="Chromosome"/>
</dbReference>